<comment type="similarity">
    <text evidence="2">Belongs to the bacterial flagellin family.</text>
</comment>
<dbReference type="Gene3D" id="1.20.1330.10">
    <property type="entry name" value="f41 fragment of flagellin, N-terminal domain"/>
    <property type="match status" value="1"/>
</dbReference>
<evidence type="ECO:0000256" key="3">
    <source>
        <dbReference type="ARBA" id="ARBA00023143"/>
    </source>
</evidence>
<dbReference type="GO" id="GO:0005198">
    <property type="term" value="F:structural molecule activity"/>
    <property type="evidence" value="ECO:0007669"/>
    <property type="project" value="InterPro"/>
</dbReference>
<keyword evidence="3" id="KW-0975">Bacterial flagellum</keyword>
<accession>A0A849KVW5</accession>
<protein>
    <recommendedName>
        <fullName evidence="4">Flagellin N-terminal domain-containing protein</fullName>
    </recommendedName>
</protein>
<dbReference type="SUPFAM" id="SSF64518">
    <property type="entry name" value="Phase 1 flagellin"/>
    <property type="match status" value="1"/>
</dbReference>
<dbReference type="Pfam" id="PF00669">
    <property type="entry name" value="Flagellin_N"/>
    <property type="match status" value="1"/>
</dbReference>
<evidence type="ECO:0000256" key="1">
    <source>
        <dbReference type="ARBA" id="ARBA00004365"/>
    </source>
</evidence>
<dbReference type="InterPro" id="IPR001029">
    <property type="entry name" value="Flagellin_N"/>
</dbReference>
<comment type="subcellular location">
    <subcellularLocation>
        <location evidence="1">Bacterial flagellum</location>
    </subcellularLocation>
</comment>
<reference evidence="5 6" key="1">
    <citation type="submission" date="2020-05" db="EMBL/GenBank/DDBJ databases">
        <title>Gimesia benthica sp. nov., a novel planctomycete isolated from a deep-sea water sample of the Northwest Indian Ocean.</title>
        <authorList>
            <person name="Wang J."/>
            <person name="Ruan C."/>
            <person name="Song L."/>
            <person name="Zhu Y."/>
            <person name="Li A."/>
            <person name="Zheng X."/>
            <person name="Wang L."/>
            <person name="Lu Z."/>
            <person name="Huang Y."/>
            <person name="Du W."/>
            <person name="Zhou Y."/>
            <person name="Huang L."/>
            <person name="Dai X."/>
        </authorList>
    </citation>
    <scope>NUCLEOTIDE SEQUENCE [LARGE SCALE GENOMIC DNA]</scope>
    <source>
        <strain evidence="5 6">YYQ-30</strain>
    </source>
</reference>
<evidence type="ECO:0000259" key="4">
    <source>
        <dbReference type="Pfam" id="PF00669"/>
    </source>
</evidence>
<dbReference type="GO" id="GO:0009288">
    <property type="term" value="C:bacterial-type flagellum"/>
    <property type="evidence" value="ECO:0007669"/>
    <property type="project" value="UniProtKB-SubCell"/>
</dbReference>
<evidence type="ECO:0000313" key="6">
    <source>
        <dbReference type="Proteomes" id="UP000572377"/>
    </source>
</evidence>
<gene>
    <name evidence="5" type="ORF">HMH01_02385</name>
</gene>
<sequence>MLSAPLPDLLSSLRLQDQSGRLRAALDAAGQELTTGMRTDLAAHTAGELSPVFGIDAALNRIEARQRDLGLAGARAGAAQSALGVVQTTAGDYGIGLLGAIDRGDAVSGSAYVAEARAALETVIQALNAQFGGRALFSGAAPDRAPLAGAEALIASLAPALATAGTPAAAQAMLDDFFDSPGGGFETAIYGGATQDAAGVALSDTRVEHFLPRADAEPLRATLKALAAIATVDVTGFAADPDARQAHLSQAAGALIAARDGVTGMRASLGTSEQAIAEAAEHGIAERASLGLARNALAGVDQFDAAARFTALEGQLETLHLVTSRLSRLSLASFLR</sequence>
<dbReference type="AlphaFoldDB" id="A0A849KVW5"/>
<dbReference type="EMBL" id="JABFBC010000001">
    <property type="protein sequence ID" value="NNU79275.1"/>
    <property type="molecule type" value="Genomic_DNA"/>
</dbReference>
<dbReference type="RefSeq" id="WP_171322103.1">
    <property type="nucleotide sequence ID" value="NZ_JABFBC010000001.1"/>
</dbReference>
<evidence type="ECO:0000313" key="5">
    <source>
        <dbReference type="EMBL" id="NNU79275.1"/>
    </source>
</evidence>
<comment type="caution">
    <text evidence="5">The sequence shown here is derived from an EMBL/GenBank/DDBJ whole genome shotgun (WGS) entry which is preliminary data.</text>
</comment>
<proteinExistence type="inferred from homology"/>
<evidence type="ECO:0000256" key="2">
    <source>
        <dbReference type="ARBA" id="ARBA00005709"/>
    </source>
</evidence>
<organism evidence="5 6">
    <name type="scientific">Halovulum dunhuangense</name>
    <dbReference type="NCBI Taxonomy" id="1505036"/>
    <lineage>
        <taxon>Bacteria</taxon>
        <taxon>Pseudomonadati</taxon>
        <taxon>Pseudomonadota</taxon>
        <taxon>Alphaproteobacteria</taxon>
        <taxon>Rhodobacterales</taxon>
        <taxon>Paracoccaceae</taxon>
        <taxon>Halovulum</taxon>
    </lineage>
</organism>
<name>A0A849KVW5_9RHOB</name>
<feature type="domain" description="Flagellin N-terminal" evidence="4">
    <location>
        <begin position="12"/>
        <end position="140"/>
    </location>
</feature>
<keyword evidence="6" id="KW-1185">Reference proteome</keyword>
<dbReference type="Proteomes" id="UP000572377">
    <property type="component" value="Unassembled WGS sequence"/>
</dbReference>